<sequence length="132" mass="15046">MKAKNNQPEKRARLVTRLGSEQLIPRMIILLVTTMVALIMRQTSGYGNYGNPYGSSTETHHSRTNDRQPKKDLKKDISFDLKKLREFLGLPFSEKEENKGFVHGLKTSPEDHKEGCCVIPCDGIDRFGKARR</sequence>
<evidence type="ECO:0000313" key="2">
    <source>
        <dbReference type="EMBL" id="CAK7339691.1"/>
    </source>
</evidence>
<dbReference type="EMBL" id="CAWUPB010001158">
    <property type="protein sequence ID" value="CAK7339691.1"/>
    <property type="molecule type" value="Genomic_DNA"/>
</dbReference>
<dbReference type="Proteomes" id="UP001314170">
    <property type="component" value="Unassembled WGS sequence"/>
</dbReference>
<dbReference type="AlphaFoldDB" id="A0AAV1RSK1"/>
<feature type="region of interest" description="Disordered" evidence="1">
    <location>
        <begin position="46"/>
        <end position="75"/>
    </location>
</feature>
<evidence type="ECO:0000256" key="1">
    <source>
        <dbReference type="SAM" id="MobiDB-lite"/>
    </source>
</evidence>
<organism evidence="2 3">
    <name type="scientific">Dovyalis caffra</name>
    <dbReference type="NCBI Taxonomy" id="77055"/>
    <lineage>
        <taxon>Eukaryota</taxon>
        <taxon>Viridiplantae</taxon>
        <taxon>Streptophyta</taxon>
        <taxon>Embryophyta</taxon>
        <taxon>Tracheophyta</taxon>
        <taxon>Spermatophyta</taxon>
        <taxon>Magnoliopsida</taxon>
        <taxon>eudicotyledons</taxon>
        <taxon>Gunneridae</taxon>
        <taxon>Pentapetalae</taxon>
        <taxon>rosids</taxon>
        <taxon>fabids</taxon>
        <taxon>Malpighiales</taxon>
        <taxon>Salicaceae</taxon>
        <taxon>Flacourtieae</taxon>
        <taxon>Dovyalis</taxon>
    </lineage>
</organism>
<feature type="compositionally biased region" description="Basic and acidic residues" evidence="1">
    <location>
        <begin position="58"/>
        <end position="75"/>
    </location>
</feature>
<proteinExistence type="predicted"/>
<gene>
    <name evidence="2" type="ORF">DCAF_LOCUS14749</name>
</gene>
<feature type="compositionally biased region" description="Low complexity" evidence="1">
    <location>
        <begin position="46"/>
        <end position="56"/>
    </location>
</feature>
<protein>
    <submittedName>
        <fullName evidence="2">Uncharacterized protein</fullName>
    </submittedName>
</protein>
<reference evidence="2 3" key="1">
    <citation type="submission" date="2024-01" db="EMBL/GenBank/DDBJ databases">
        <authorList>
            <person name="Waweru B."/>
        </authorList>
    </citation>
    <scope>NUCLEOTIDE SEQUENCE [LARGE SCALE GENOMIC DNA]</scope>
</reference>
<name>A0AAV1RSK1_9ROSI</name>
<keyword evidence="3" id="KW-1185">Reference proteome</keyword>
<evidence type="ECO:0000313" key="3">
    <source>
        <dbReference type="Proteomes" id="UP001314170"/>
    </source>
</evidence>
<accession>A0AAV1RSK1</accession>
<comment type="caution">
    <text evidence="2">The sequence shown here is derived from an EMBL/GenBank/DDBJ whole genome shotgun (WGS) entry which is preliminary data.</text>
</comment>